<evidence type="ECO:0000256" key="1">
    <source>
        <dbReference type="ARBA" id="ARBA00004123"/>
    </source>
</evidence>
<gene>
    <name evidence="18" type="primary">LOC102806679</name>
</gene>
<feature type="region of interest" description="Disordered" evidence="14">
    <location>
        <begin position="552"/>
        <end position="591"/>
    </location>
</feature>
<feature type="compositionally biased region" description="Polar residues" evidence="14">
    <location>
        <begin position="1513"/>
        <end position="1524"/>
    </location>
</feature>
<dbReference type="PROSITE" id="PS00518">
    <property type="entry name" value="ZF_RING_1"/>
    <property type="match status" value="1"/>
</dbReference>
<feature type="compositionally biased region" description="Acidic residues" evidence="14">
    <location>
        <begin position="1555"/>
        <end position="1567"/>
    </location>
</feature>
<evidence type="ECO:0000313" key="17">
    <source>
        <dbReference type="Proteomes" id="UP000694865"/>
    </source>
</evidence>
<feature type="region of interest" description="Disordered" evidence="14">
    <location>
        <begin position="97"/>
        <end position="219"/>
    </location>
</feature>
<keyword evidence="6" id="KW-0227">DNA damage</keyword>
<accession>A0ABM0MM27</accession>
<feature type="compositionally biased region" description="Polar residues" evidence="14">
    <location>
        <begin position="1430"/>
        <end position="1441"/>
    </location>
</feature>
<feature type="region of interest" description="Disordered" evidence="14">
    <location>
        <begin position="1149"/>
        <end position="1175"/>
    </location>
</feature>
<feature type="compositionally biased region" description="Polar residues" evidence="14">
    <location>
        <begin position="1600"/>
        <end position="1609"/>
    </location>
</feature>
<evidence type="ECO:0000256" key="3">
    <source>
        <dbReference type="ARBA" id="ARBA00022454"/>
    </source>
</evidence>
<keyword evidence="3" id="KW-0158">Chromosome</keyword>
<feature type="compositionally biased region" description="Basic and acidic residues" evidence="14">
    <location>
        <begin position="1149"/>
        <end position="1158"/>
    </location>
</feature>
<dbReference type="CDD" id="cd16498">
    <property type="entry name" value="RING-HC_BRCA1"/>
    <property type="match status" value="1"/>
</dbReference>
<dbReference type="GeneID" id="102806679"/>
<feature type="domain" description="RING-type" evidence="15">
    <location>
        <begin position="25"/>
        <end position="65"/>
    </location>
</feature>
<feature type="region of interest" description="Disordered" evidence="14">
    <location>
        <begin position="502"/>
        <end position="523"/>
    </location>
</feature>
<feature type="compositionally biased region" description="Basic and acidic residues" evidence="14">
    <location>
        <begin position="990"/>
        <end position="1000"/>
    </location>
</feature>
<sequence length="2245" mass="248026">MAAVVRNEITLVQDALFRMRKNLECPICLDLLKDPVTTRCSHQFCRFCITEFFKGTSSAPCPLCKKSITKRSLTESCKINEIVNAVRGVVDAVKEDTGLECTPPHGPPIASQSSPRPHTEKVLQHNSKNSHQVSTFSSVGKSKKKNTRIAKRKKVTDDSVSVYADDDVGDSESNEVQTGNLITNTNISSSFPRQQLKKKGRARNTRNANTESRQLTDNSAKDLLLILDKMPLNGDQAGSHTDEPKQDSTCNVQTCHHFSTTASTATSCQNDPNKIEKENVILLPQSNDAKLTCDSDPYEFIASQRTPKKGKVKFVKKKGQNKVGTKRGKSISGEQPRKKHCVAVVVKNNAAQPGKKCIPETSSHGIDLNMDAPVDRSHNSEVTCENGTISRQITQTTNSVRVTKVLDDKSDLATDSAVEVEEIMNVIETDNKHIYRESDSIVDITDDMNEPCTRQTRKSHKKSSSKNNSTKHVAAAQTATEELCIKDTEKSRVFIKSYSNSKRHFRKKSAENERKKVEEEKTGKSDWELALELSQELNGEEGIPEKRVLRSCDNNKDLQQKKSTRHSNRGMTVQREREVMDDSSDENDNTNLNITMDLKEIETNRESRSRKRRSVNAVTTCSQFSENQGAINHIIKHTMLESDSELSEECQIEVIDSNNGEERLRNVEEQSKKSSLEKTIKLRRSRRGKAPTKDTTEMKQLSFNAMPLNQSQEICEDSANTSHAPQQDRTIRRVCQVNADISHVEHQDKDNNQVNAETSRSTCQFNAESSHRACQVNADTSHSTCQVNTDTSNSKCHVNADTSNSKCHVNADTSNSKCHVNADTSNSKCHVNADTSNSTCQVNADTSLSTCQVNADTSHSTCQVNADSSHSTCQVNADTSNSKCQVNADTSNSKCHVNADTSNSKCQVNEDTSQCASHVNTDSSDSACHQVNANTSGSTTESLEMTDDVEFAPVEEIHNTDTVKVTDNNKVTGSVCHKRSLRRKRIGGVERSEKKTEHLKISSKAHNTESKPGIILPAPVQLEEQNEVTGKQCKSEQSSDIVMLESVEVQDHEINEEMMNSSLDDDTDEIESAGEGIDKLKCSSEGDSDIDFIPCRKDLDDSLIARGKRSAKKLASGGSASLTKLVTMAAMEKNLLKICKSNQSFVKDGDETLEDDRSSLNNQRKKNIAMSVDSTPKLLRVPDSVEDDDSTVLTIKRRNRYSQGRSPRVNSITSRSSTPKSPHVNIHSNTCISQNHERLEQQRDDAADDLNSAELFSCKSGEDIDLNSAHGDNSTKIIQLSVGKTEVKTLGINTQKHQVLKSPVFDNVDNIPKVTESRIEEGNSSLDSIVPASFGASQNSSQLTQPIVVIKIIKSNHNKGFSSDCSEKGNDNIMNRTRSKLRRKKKSVSPKSTLQSGKSSVSVVDDSVVMESRPSPHKSAKSLESEDLSGENSVSLLQPISTGMKDKLGSGDYPGDEIQEQSSLPDLEKSNNAPATLGDGSTVELFTPPDTHVTTTGLDSTDNTKVDHGGVDNSESTTQENQKPLTIKNKEHIIKNRKAYQSQGRSIKQRCISYDGDEESGGDEEEIIPPTPPTVPVDITPKLKNKTINKKDSAFKRPSTRQSHLNSPTVDGLSDSKMKLSRTTRSRGTTKITEAQKSPVSFPVDEGELLMKSPNSTSDGADKKNENENQSILIEGRDPDGISASPNNAESKADTPDDSPGVLRKKKKRVARRIEDESDSEDDLLPCSPDDAMLLLSPFEIPGRNDQREKILKDGVQQFALHLGSCDETFHEEAREDYHSDSTQDSINSKHLTSASSILSSQGDLLSTQVRDEMKEELNEMEAEMAKIKACIAAKASRDINLQRNSDDEDCPMEVDTYDGKEIADHVHGDESDEDIYGSPMSPSPPPPVDVPQSAGEMPVMLQAVTKMVDELKSPAAYTAGSKRGLLKHVVGESGSNRRKLDQIGNLQTVENKSPNRCASLRDGSTSSSKSFYSPVIDGRLADSSVRSRVRDSYRNESSAEKTPAANCNWKPVVAKSEFSLVATGLTRQELKNVEYFAMETGSKVEARFSLNTTHVIVKTDVELVCERTLKYFFGIAARKWVVSYRWIQACTEAGKVVPEDLYEVRGDVINGRNHKGPFKARTTTRRLLLHNYEISCIGSFSGLTKDQLYWLLELCGAEKVNNPSMFSYNPNKRTIIIMQPDANDSAKSFNYNNFYKKYTALVVSREWILDSIAKYTVQPLSEYLLCDVPSNHIDDVINIDSDSE</sequence>
<evidence type="ECO:0000256" key="6">
    <source>
        <dbReference type="ARBA" id="ARBA00022763"/>
    </source>
</evidence>
<keyword evidence="17" id="KW-1185">Reference proteome</keyword>
<dbReference type="SMART" id="SM00292">
    <property type="entry name" value="BRCT"/>
    <property type="match status" value="2"/>
</dbReference>
<evidence type="ECO:0000256" key="7">
    <source>
        <dbReference type="ARBA" id="ARBA00022771"/>
    </source>
</evidence>
<dbReference type="InterPro" id="IPR036420">
    <property type="entry name" value="BRCT_dom_sf"/>
</dbReference>
<dbReference type="InterPro" id="IPR017907">
    <property type="entry name" value="Znf_RING_CS"/>
</dbReference>
<dbReference type="SUPFAM" id="SSF57850">
    <property type="entry name" value="RING/U-box"/>
    <property type="match status" value="1"/>
</dbReference>
<feature type="compositionally biased region" description="Polar residues" evidence="14">
    <location>
        <begin position="1626"/>
        <end position="1639"/>
    </location>
</feature>
<dbReference type="PANTHER" id="PTHR13763:SF0">
    <property type="entry name" value="BREAST CANCER TYPE 1 SUSCEPTIBILITY PROTEIN"/>
    <property type="match status" value="1"/>
</dbReference>
<dbReference type="CDD" id="cd17735">
    <property type="entry name" value="BRCT_BRCA1_rpt1"/>
    <property type="match status" value="1"/>
</dbReference>
<keyword evidence="9" id="KW-0234">DNA repair</keyword>
<feature type="compositionally biased region" description="Basic residues" evidence="14">
    <location>
        <begin position="1377"/>
        <end position="1388"/>
    </location>
</feature>
<dbReference type="InterPro" id="IPR001841">
    <property type="entry name" value="Znf_RING"/>
</dbReference>
<feature type="compositionally biased region" description="Low complexity" evidence="14">
    <location>
        <begin position="1399"/>
        <end position="1409"/>
    </location>
</feature>
<protein>
    <recommendedName>
        <fullName evidence="12">RING-type E3 ubiquitin transferase BRCA1</fullName>
    </recommendedName>
</protein>
<feature type="compositionally biased region" description="Basic residues" evidence="14">
    <location>
        <begin position="455"/>
        <end position="464"/>
    </location>
</feature>
<dbReference type="SUPFAM" id="SSF52113">
    <property type="entry name" value="BRCT domain"/>
    <property type="match status" value="2"/>
</dbReference>
<organism evidence="17 18">
    <name type="scientific">Saccoglossus kowalevskii</name>
    <name type="common">Acorn worm</name>
    <dbReference type="NCBI Taxonomy" id="10224"/>
    <lineage>
        <taxon>Eukaryota</taxon>
        <taxon>Metazoa</taxon>
        <taxon>Hemichordata</taxon>
        <taxon>Enteropneusta</taxon>
        <taxon>Harrimaniidae</taxon>
        <taxon>Saccoglossus</taxon>
    </lineage>
</organism>
<reference evidence="18" key="1">
    <citation type="submission" date="2025-08" db="UniProtKB">
        <authorList>
            <consortium name="RefSeq"/>
        </authorList>
    </citation>
    <scope>IDENTIFICATION</scope>
    <source>
        <tissue evidence="18">Testes</tissue>
    </source>
</reference>
<feature type="compositionally biased region" description="Polar residues" evidence="14">
    <location>
        <begin position="1492"/>
        <end position="1501"/>
    </location>
</feature>
<keyword evidence="8" id="KW-0862">Zinc</keyword>
<feature type="region of interest" description="Disordered" evidence="14">
    <location>
        <begin position="1870"/>
        <end position="1892"/>
    </location>
</feature>
<evidence type="ECO:0000256" key="14">
    <source>
        <dbReference type="SAM" id="MobiDB-lite"/>
    </source>
</evidence>
<dbReference type="Proteomes" id="UP000694865">
    <property type="component" value="Unplaced"/>
</dbReference>
<keyword evidence="10" id="KW-0539">Nucleus</keyword>
<feature type="region of interest" description="Disordered" evidence="14">
    <location>
        <begin position="1360"/>
        <end position="1729"/>
    </location>
</feature>
<name>A0ABM0MM27_SACKO</name>
<evidence type="ECO:0000256" key="5">
    <source>
        <dbReference type="ARBA" id="ARBA00022737"/>
    </source>
</evidence>
<evidence type="ECO:0000259" key="15">
    <source>
        <dbReference type="PROSITE" id="PS50089"/>
    </source>
</evidence>
<feature type="compositionally biased region" description="Basic residues" evidence="14">
    <location>
        <begin position="195"/>
        <end position="204"/>
    </location>
</feature>
<dbReference type="Pfam" id="PF00097">
    <property type="entry name" value="zf-C3HC4"/>
    <property type="match status" value="1"/>
</dbReference>
<evidence type="ECO:0000256" key="9">
    <source>
        <dbReference type="ARBA" id="ARBA00023204"/>
    </source>
</evidence>
<feature type="compositionally biased region" description="Polar residues" evidence="14">
    <location>
        <begin position="1460"/>
        <end position="1474"/>
    </location>
</feature>
<feature type="compositionally biased region" description="Acidic residues" evidence="14">
    <location>
        <begin position="164"/>
        <end position="173"/>
    </location>
</feature>
<feature type="compositionally biased region" description="Basic residues" evidence="14">
    <location>
        <begin position="141"/>
        <end position="154"/>
    </location>
</feature>
<keyword evidence="11" id="KW-0131">Cell cycle</keyword>
<dbReference type="PROSITE" id="PS50089">
    <property type="entry name" value="ZF_RING_2"/>
    <property type="match status" value="1"/>
</dbReference>
<dbReference type="PROSITE" id="PS50172">
    <property type="entry name" value="BRCT"/>
    <property type="match status" value="2"/>
</dbReference>
<evidence type="ECO:0000256" key="13">
    <source>
        <dbReference type="PROSITE-ProRule" id="PRU00175"/>
    </source>
</evidence>
<dbReference type="InterPro" id="IPR013083">
    <property type="entry name" value="Znf_RING/FYVE/PHD"/>
</dbReference>
<dbReference type="RefSeq" id="XP_006821068.1">
    <property type="nucleotide sequence ID" value="XM_006821005.1"/>
</dbReference>
<dbReference type="SMART" id="SM00184">
    <property type="entry name" value="RING"/>
    <property type="match status" value="1"/>
</dbReference>
<feature type="region of interest" description="Disordered" evidence="14">
    <location>
        <begin position="1199"/>
        <end position="1227"/>
    </location>
</feature>
<dbReference type="InterPro" id="IPR031099">
    <property type="entry name" value="BRCA1-associated"/>
</dbReference>
<evidence type="ECO:0000256" key="10">
    <source>
        <dbReference type="ARBA" id="ARBA00023242"/>
    </source>
</evidence>
<feature type="compositionally biased region" description="Polar residues" evidence="14">
    <location>
        <begin position="174"/>
        <end position="193"/>
    </location>
</feature>
<evidence type="ECO:0000256" key="4">
    <source>
        <dbReference type="ARBA" id="ARBA00022723"/>
    </source>
</evidence>
<evidence type="ECO:0000256" key="8">
    <source>
        <dbReference type="ARBA" id="ARBA00022833"/>
    </source>
</evidence>
<evidence type="ECO:0000256" key="12">
    <source>
        <dbReference type="ARBA" id="ARBA00031556"/>
    </source>
</evidence>
<dbReference type="CDD" id="cd17721">
    <property type="entry name" value="BRCT_BRCA1_rpt2"/>
    <property type="match status" value="1"/>
</dbReference>
<evidence type="ECO:0000259" key="16">
    <source>
        <dbReference type="PROSITE" id="PS50172"/>
    </source>
</evidence>
<dbReference type="Gene3D" id="3.30.40.10">
    <property type="entry name" value="Zinc/RING finger domain, C3HC4 (zinc finger)"/>
    <property type="match status" value="1"/>
</dbReference>
<feature type="region of interest" description="Disordered" evidence="14">
    <location>
        <begin position="990"/>
        <end position="1012"/>
    </location>
</feature>
<feature type="compositionally biased region" description="Polar residues" evidence="14">
    <location>
        <begin position="1945"/>
        <end position="1971"/>
    </location>
</feature>
<keyword evidence="7 13" id="KW-0863">Zinc-finger</keyword>
<feature type="compositionally biased region" description="Polar residues" evidence="14">
    <location>
        <begin position="1201"/>
        <end position="1227"/>
    </location>
</feature>
<dbReference type="Pfam" id="PF00533">
    <property type="entry name" value="BRCT"/>
    <property type="match status" value="1"/>
</dbReference>
<keyword evidence="5" id="KW-0677">Repeat</keyword>
<comment type="subcellular location">
    <subcellularLocation>
        <location evidence="2">Chromosome</location>
    </subcellularLocation>
    <subcellularLocation>
        <location evidence="1">Nucleus</location>
    </subcellularLocation>
</comment>
<evidence type="ECO:0000313" key="18">
    <source>
        <dbReference type="RefSeq" id="XP_006821068.1"/>
    </source>
</evidence>
<feature type="compositionally biased region" description="Polar residues" evidence="14">
    <location>
        <begin position="124"/>
        <end position="140"/>
    </location>
</feature>
<feature type="region of interest" description="Disordered" evidence="14">
    <location>
        <begin position="316"/>
        <end position="336"/>
    </location>
</feature>
<proteinExistence type="predicted"/>
<dbReference type="PANTHER" id="PTHR13763">
    <property type="entry name" value="BREAST CANCER TYPE 1 SUSCEPTIBILITY PROTEIN BRCA1"/>
    <property type="match status" value="1"/>
</dbReference>
<evidence type="ECO:0000256" key="11">
    <source>
        <dbReference type="ARBA" id="ARBA00023306"/>
    </source>
</evidence>
<feature type="compositionally biased region" description="Basic and acidic residues" evidence="14">
    <location>
        <begin position="508"/>
        <end position="523"/>
    </location>
</feature>
<dbReference type="Gene3D" id="3.40.50.10190">
    <property type="entry name" value="BRCT domain"/>
    <property type="match status" value="2"/>
</dbReference>
<feature type="region of interest" description="Disordered" evidence="14">
    <location>
        <begin position="448"/>
        <end position="476"/>
    </location>
</feature>
<dbReference type="InterPro" id="IPR018957">
    <property type="entry name" value="Znf_C3HC4_RING-type"/>
</dbReference>
<feature type="compositionally biased region" description="Basic residues" evidence="14">
    <location>
        <begin position="316"/>
        <end position="329"/>
    </location>
</feature>
<evidence type="ECO:0000256" key="2">
    <source>
        <dbReference type="ARBA" id="ARBA00004286"/>
    </source>
</evidence>
<keyword evidence="4" id="KW-0479">Metal-binding</keyword>
<feature type="compositionally biased region" description="Polar residues" evidence="14">
    <location>
        <begin position="205"/>
        <end position="218"/>
    </location>
</feature>
<feature type="domain" description="BRCT" evidence="16">
    <location>
        <begin position="2019"/>
        <end position="2105"/>
    </location>
</feature>
<dbReference type="InterPro" id="IPR001357">
    <property type="entry name" value="BRCT_dom"/>
</dbReference>
<feature type="region of interest" description="Disordered" evidence="14">
    <location>
        <begin position="1935"/>
        <end position="1971"/>
    </location>
</feature>
<feature type="domain" description="BRCT" evidence="16">
    <location>
        <begin position="2125"/>
        <end position="2226"/>
    </location>
</feature>